<sequence length="239" mass="27185">MSVVLLLLGLLGCARTTVHMHAAELSKDVRDKVKTDLEAKGFKVALRDNEYPFTENAVLYFPHEGIEEDLDAIDEVLNENGLAANHRFTIYKDRIGKHVYTAGNVGLYLLPEEVKRSSGKTSRVRSEFPIDETDAEFISSNCNVEYVYELLEGDRALLSDFNLPAGKSTLARATWRVSDNSVIIVSDGEEFRYRKSTFHREHASQFSDYNVSYHIALEPEEYYRIPFGCAYKSTFTESF</sequence>
<gene>
    <name evidence="1" type="ORF">SCD92_00400</name>
</gene>
<evidence type="ECO:0000313" key="1">
    <source>
        <dbReference type="EMBL" id="MDX6847796.1"/>
    </source>
</evidence>
<dbReference type="RefSeq" id="WP_302724398.1">
    <property type="nucleotide sequence ID" value="NZ_JAULRU010000797.1"/>
</dbReference>
<accession>A0ABU4RUC5</accession>
<reference evidence="1 2" key="1">
    <citation type="submission" date="2023-11" db="EMBL/GenBank/DDBJ databases">
        <title>Gilvimarinus fulvus sp. nov., isolated from the surface of Kelp.</title>
        <authorList>
            <person name="Sun Y.Y."/>
            <person name="Gong Y."/>
            <person name="Du Z.J."/>
        </authorList>
    </citation>
    <scope>NUCLEOTIDE SEQUENCE [LARGE SCALE GENOMIC DNA]</scope>
    <source>
        <strain evidence="1 2">SDUM040013</strain>
    </source>
</reference>
<dbReference type="EMBL" id="JAXAFO010000001">
    <property type="protein sequence ID" value="MDX6847796.1"/>
    <property type="molecule type" value="Genomic_DNA"/>
</dbReference>
<evidence type="ECO:0000313" key="2">
    <source>
        <dbReference type="Proteomes" id="UP001273505"/>
    </source>
</evidence>
<protein>
    <recommendedName>
        <fullName evidence="3">Lipoprotein</fullName>
    </recommendedName>
</protein>
<keyword evidence="2" id="KW-1185">Reference proteome</keyword>
<proteinExistence type="predicted"/>
<evidence type="ECO:0008006" key="3">
    <source>
        <dbReference type="Google" id="ProtNLM"/>
    </source>
</evidence>
<comment type="caution">
    <text evidence="1">The sequence shown here is derived from an EMBL/GenBank/DDBJ whole genome shotgun (WGS) entry which is preliminary data.</text>
</comment>
<dbReference type="Proteomes" id="UP001273505">
    <property type="component" value="Unassembled WGS sequence"/>
</dbReference>
<name>A0ABU4RUC5_9GAMM</name>
<organism evidence="1 2">
    <name type="scientific">Gilvimarinus gilvus</name>
    <dbReference type="NCBI Taxonomy" id="3058038"/>
    <lineage>
        <taxon>Bacteria</taxon>
        <taxon>Pseudomonadati</taxon>
        <taxon>Pseudomonadota</taxon>
        <taxon>Gammaproteobacteria</taxon>
        <taxon>Cellvibrionales</taxon>
        <taxon>Cellvibrionaceae</taxon>
        <taxon>Gilvimarinus</taxon>
    </lineage>
</organism>